<name>A0A6M3IDQ2_9ZZZZ</name>
<accession>A0A6M3IDQ2</accession>
<evidence type="ECO:0000313" key="1">
    <source>
        <dbReference type="EMBL" id="QJA55348.1"/>
    </source>
</evidence>
<sequence>MKKYKVQGVEEQSLDSIVMSLVIHLPLPDVSSIIERTQGTFLDKAFDASLKKLMKSSDLMKLVTKTEPFVTKIELTTEEYEQLGTPTVGDLVMIEITKTARES</sequence>
<organism evidence="1">
    <name type="scientific">viral metagenome</name>
    <dbReference type="NCBI Taxonomy" id="1070528"/>
    <lineage>
        <taxon>unclassified sequences</taxon>
        <taxon>metagenomes</taxon>
        <taxon>organismal metagenomes</taxon>
    </lineage>
</organism>
<protein>
    <recommendedName>
        <fullName evidence="2">Arcadin 1 domain-containing protein</fullName>
    </recommendedName>
</protein>
<gene>
    <name evidence="1" type="ORF">MM415B02061_0006</name>
</gene>
<dbReference type="EMBL" id="MT141153">
    <property type="protein sequence ID" value="QJA55348.1"/>
    <property type="molecule type" value="Genomic_DNA"/>
</dbReference>
<dbReference type="AlphaFoldDB" id="A0A6M3IDQ2"/>
<evidence type="ECO:0008006" key="2">
    <source>
        <dbReference type="Google" id="ProtNLM"/>
    </source>
</evidence>
<proteinExistence type="predicted"/>
<reference evidence="1" key="1">
    <citation type="submission" date="2020-03" db="EMBL/GenBank/DDBJ databases">
        <title>The deep terrestrial virosphere.</title>
        <authorList>
            <person name="Holmfeldt K."/>
            <person name="Nilsson E."/>
            <person name="Simone D."/>
            <person name="Lopez-Fernandez M."/>
            <person name="Wu X."/>
            <person name="de Brujin I."/>
            <person name="Lundin D."/>
            <person name="Andersson A."/>
            <person name="Bertilsson S."/>
            <person name="Dopson M."/>
        </authorList>
    </citation>
    <scope>NUCLEOTIDE SEQUENCE</scope>
    <source>
        <strain evidence="1">MM415B02061</strain>
    </source>
</reference>